<evidence type="ECO:0000259" key="7">
    <source>
        <dbReference type="Pfam" id="PF02601"/>
    </source>
</evidence>
<keyword evidence="3" id="KW-0540">Nuclease</keyword>
<evidence type="ECO:0000256" key="4">
    <source>
        <dbReference type="ARBA" id="ARBA00022801"/>
    </source>
</evidence>
<accession>A0A380NYJ4</accession>
<dbReference type="SUPFAM" id="SSF116842">
    <property type="entry name" value="XseB-like"/>
    <property type="match status" value="1"/>
</dbReference>
<dbReference type="NCBIfam" id="TIGR01280">
    <property type="entry name" value="xseB"/>
    <property type="match status" value="1"/>
</dbReference>
<reference evidence="8 9" key="1">
    <citation type="submission" date="2018-06" db="EMBL/GenBank/DDBJ databases">
        <authorList>
            <consortium name="Pathogen Informatics"/>
            <person name="Doyle S."/>
        </authorList>
    </citation>
    <scope>NUCLEOTIDE SEQUENCE [LARGE SCALE GENOMIC DNA]</scope>
    <source>
        <strain evidence="8 9">NCTC13645</strain>
    </source>
</reference>
<dbReference type="Pfam" id="PF02609">
    <property type="entry name" value="Exonuc_VII_S"/>
    <property type="match status" value="1"/>
</dbReference>
<dbReference type="GO" id="GO:0005829">
    <property type="term" value="C:cytosol"/>
    <property type="evidence" value="ECO:0007669"/>
    <property type="project" value="TreeGrafter"/>
</dbReference>
<dbReference type="Pfam" id="PF02601">
    <property type="entry name" value="Exonuc_VII_L"/>
    <property type="match status" value="1"/>
</dbReference>
<keyword evidence="2" id="KW-0963">Cytoplasm</keyword>
<organism evidence="8 9">
    <name type="scientific">Weissella viridescens</name>
    <name type="common">Lactobacillus viridescens</name>
    <dbReference type="NCBI Taxonomy" id="1629"/>
    <lineage>
        <taxon>Bacteria</taxon>
        <taxon>Bacillati</taxon>
        <taxon>Bacillota</taxon>
        <taxon>Bacilli</taxon>
        <taxon>Lactobacillales</taxon>
        <taxon>Lactobacillaceae</taxon>
        <taxon>Weissella</taxon>
    </lineage>
</organism>
<keyword evidence="5" id="KW-0269">Exonuclease</keyword>
<evidence type="ECO:0000256" key="6">
    <source>
        <dbReference type="NCBIfam" id="TIGR01280"/>
    </source>
</evidence>
<evidence type="ECO:0000313" key="8">
    <source>
        <dbReference type="EMBL" id="SUP53149.1"/>
    </source>
</evidence>
<name>A0A380NYJ4_WEIVI</name>
<dbReference type="Gene3D" id="1.10.287.1040">
    <property type="entry name" value="Exonuclease VII, small subunit"/>
    <property type="match status" value="1"/>
</dbReference>
<dbReference type="InterPro" id="IPR003761">
    <property type="entry name" value="Exonuc_VII_S"/>
</dbReference>
<dbReference type="EMBL" id="UHIV01000001">
    <property type="protein sequence ID" value="SUP53149.1"/>
    <property type="molecule type" value="Genomic_DNA"/>
</dbReference>
<dbReference type="InterPro" id="IPR020579">
    <property type="entry name" value="Exonuc_VII_lsu_C"/>
</dbReference>
<evidence type="ECO:0000313" key="9">
    <source>
        <dbReference type="Proteomes" id="UP000254621"/>
    </source>
</evidence>
<evidence type="ECO:0000256" key="1">
    <source>
        <dbReference type="ARBA" id="ARBA00009998"/>
    </source>
</evidence>
<evidence type="ECO:0000256" key="2">
    <source>
        <dbReference type="ARBA" id="ARBA00022490"/>
    </source>
</evidence>
<protein>
    <recommendedName>
        <fullName evidence="6">Exodeoxyribonuclease VII small subunit</fullName>
        <ecNumber evidence="6">3.1.11.6</ecNumber>
    </recommendedName>
</protein>
<evidence type="ECO:0000256" key="5">
    <source>
        <dbReference type="ARBA" id="ARBA00022839"/>
    </source>
</evidence>
<dbReference type="InterPro" id="IPR037004">
    <property type="entry name" value="Exonuc_VII_ssu_sf"/>
</dbReference>
<dbReference type="GO" id="GO:0008855">
    <property type="term" value="F:exodeoxyribonuclease VII activity"/>
    <property type="evidence" value="ECO:0007669"/>
    <property type="project" value="UniProtKB-UniRule"/>
</dbReference>
<sequence length="128" mass="14361">MEQSLERAEQRTAKAVAGLQLVSPLSILARGYGLVEKDDKIMRSVNDLHVDDMVAIRLADGTVNAQIKQLEKQMTDKPTFEENLTKLEQIVTQLEKGDVPLEEALAQFETGIQLSQTLKKHFSQQNKV</sequence>
<dbReference type="AlphaFoldDB" id="A0A380NYJ4"/>
<dbReference type="PANTHER" id="PTHR34137">
    <property type="entry name" value="EXODEOXYRIBONUCLEASE 7 SMALL SUBUNIT"/>
    <property type="match status" value="1"/>
</dbReference>
<gene>
    <name evidence="8" type="primary">xseB</name>
    <name evidence="8" type="ORF">NCTC13645_00975</name>
</gene>
<dbReference type="EC" id="3.1.11.6" evidence="6"/>
<dbReference type="GO" id="GO:0006308">
    <property type="term" value="P:DNA catabolic process"/>
    <property type="evidence" value="ECO:0007669"/>
    <property type="project" value="UniProtKB-UniRule"/>
</dbReference>
<evidence type="ECO:0000256" key="3">
    <source>
        <dbReference type="ARBA" id="ARBA00022722"/>
    </source>
</evidence>
<keyword evidence="4 8" id="KW-0378">Hydrolase</keyword>
<feature type="domain" description="Exonuclease VII large subunit C-terminal" evidence="7">
    <location>
        <begin position="1"/>
        <end position="66"/>
    </location>
</feature>
<dbReference type="PANTHER" id="PTHR34137:SF1">
    <property type="entry name" value="EXODEOXYRIBONUCLEASE 7 SMALL SUBUNIT"/>
    <property type="match status" value="1"/>
</dbReference>
<comment type="similarity">
    <text evidence="1">Belongs to the XseB family.</text>
</comment>
<proteinExistence type="inferred from homology"/>
<dbReference type="GO" id="GO:0009318">
    <property type="term" value="C:exodeoxyribonuclease VII complex"/>
    <property type="evidence" value="ECO:0007669"/>
    <property type="project" value="UniProtKB-UniRule"/>
</dbReference>
<dbReference type="Proteomes" id="UP000254621">
    <property type="component" value="Unassembled WGS sequence"/>
</dbReference>